<dbReference type="NCBIfam" id="TIGR00220">
    <property type="entry name" value="mscL"/>
    <property type="match status" value="1"/>
</dbReference>
<feature type="transmembrane region" description="Helical" evidence="9">
    <location>
        <begin position="69"/>
        <end position="92"/>
    </location>
</feature>
<evidence type="ECO:0000256" key="3">
    <source>
        <dbReference type="ARBA" id="ARBA00022475"/>
    </source>
</evidence>
<dbReference type="EMBL" id="BAAAPZ010000003">
    <property type="protein sequence ID" value="GAA2092887.1"/>
    <property type="molecule type" value="Genomic_DNA"/>
</dbReference>
<keyword evidence="5 9" id="KW-1133">Transmembrane helix</keyword>
<reference evidence="12" key="1">
    <citation type="journal article" date="2019" name="Int. J. Syst. Evol. Microbiol.">
        <title>The Global Catalogue of Microorganisms (GCM) 10K type strain sequencing project: providing services to taxonomists for standard genome sequencing and annotation.</title>
        <authorList>
            <consortium name="The Broad Institute Genomics Platform"/>
            <consortium name="The Broad Institute Genome Sequencing Center for Infectious Disease"/>
            <person name="Wu L."/>
            <person name="Ma J."/>
        </authorList>
    </citation>
    <scope>NUCLEOTIDE SEQUENCE [LARGE SCALE GENOMIC DNA]</scope>
    <source>
        <strain evidence="12">JCM 15900</strain>
    </source>
</reference>
<keyword evidence="12" id="KW-1185">Reference proteome</keyword>
<dbReference type="SUPFAM" id="SSF81330">
    <property type="entry name" value="Gated mechanosensitive channel"/>
    <property type="match status" value="1"/>
</dbReference>
<evidence type="ECO:0000256" key="7">
    <source>
        <dbReference type="ARBA" id="ARBA00023136"/>
    </source>
</evidence>
<evidence type="ECO:0000256" key="10">
    <source>
        <dbReference type="SAM" id="MobiDB-lite"/>
    </source>
</evidence>
<evidence type="ECO:0000256" key="2">
    <source>
        <dbReference type="ARBA" id="ARBA00022448"/>
    </source>
</evidence>
<evidence type="ECO:0000313" key="11">
    <source>
        <dbReference type="EMBL" id="GAA2092887.1"/>
    </source>
</evidence>
<dbReference type="InterPro" id="IPR037673">
    <property type="entry name" value="MSC/AndL"/>
</dbReference>
<evidence type="ECO:0000256" key="4">
    <source>
        <dbReference type="ARBA" id="ARBA00022692"/>
    </source>
</evidence>
<dbReference type="PANTHER" id="PTHR30266:SF2">
    <property type="entry name" value="LARGE-CONDUCTANCE MECHANOSENSITIVE CHANNEL"/>
    <property type="match status" value="1"/>
</dbReference>
<evidence type="ECO:0000256" key="1">
    <source>
        <dbReference type="ARBA" id="ARBA00004141"/>
    </source>
</evidence>
<keyword evidence="6 9" id="KW-0406">Ion transport</keyword>
<keyword evidence="4 9" id="KW-0812">Transmembrane</keyword>
<gene>
    <name evidence="9 11" type="primary">mscL</name>
    <name evidence="11" type="ORF">GCM10009823_10930</name>
</gene>
<evidence type="ECO:0000313" key="12">
    <source>
        <dbReference type="Proteomes" id="UP001500984"/>
    </source>
</evidence>
<comment type="function">
    <text evidence="9">Channel that opens in response to stretch forces in the membrane lipid bilayer. May participate in the regulation of osmotic pressure changes within the cell.</text>
</comment>
<dbReference type="InterPro" id="IPR036019">
    <property type="entry name" value="MscL_channel"/>
</dbReference>
<keyword evidence="3 9" id="KW-1003">Cell membrane</keyword>
<comment type="subcellular location">
    <subcellularLocation>
        <location evidence="9">Cell membrane</location>
        <topology evidence="9">Multi-pass membrane protein</topology>
    </subcellularLocation>
    <subcellularLocation>
        <location evidence="1">Membrane</location>
        <topology evidence="1">Multi-pass membrane protein</topology>
    </subcellularLocation>
</comment>
<comment type="caution">
    <text evidence="11">The sequence shown here is derived from an EMBL/GenBank/DDBJ whole genome shotgun (WGS) entry which is preliminary data.</text>
</comment>
<comment type="similarity">
    <text evidence="9">Belongs to the MscL family.</text>
</comment>
<evidence type="ECO:0000256" key="6">
    <source>
        <dbReference type="ARBA" id="ARBA00023065"/>
    </source>
</evidence>
<sequence>MLKGFRDFILRGNVIELATAVIIGAAFTAIVTAVSDKLINPIIASFGSTDVEGLGFQLREGNPATFVDFGAIITAVINFLIVAAVVYFLIIMPMNKVNELRKRGAPEEEVPPTSEELLAEIRDLLATAQQRQVPDARIEGTDQGGSTPSH</sequence>
<feature type="region of interest" description="Disordered" evidence="10">
    <location>
        <begin position="129"/>
        <end position="150"/>
    </location>
</feature>
<keyword evidence="7 9" id="KW-0472">Membrane</keyword>
<feature type="transmembrane region" description="Helical" evidence="9">
    <location>
        <begin position="12"/>
        <end position="34"/>
    </location>
</feature>
<dbReference type="RefSeq" id="WP_291794327.1">
    <property type="nucleotide sequence ID" value="NZ_BAAAPZ010000003.1"/>
</dbReference>
<dbReference type="Proteomes" id="UP001500984">
    <property type="component" value="Unassembled WGS sequence"/>
</dbReference>
<organism evidence="11 12">
    <name type="scientific">Brevibacterium salitolerans</name>
    <dbReference type="NCBI Taxonomy" id="1403566"/>
    <lineage>
        <taxon>Bacteria</taxon>
        <taxon>Bacillati</taxon>
        <taxon>Actinomycetota</taxon>
        <taxon>Actinomycetes</taxon>
        <taxon>Micrococcales</taxon>
        <taxon>Brevibacteriaceae</taxon>
        <taxon>Brevibacterium</taxon>
    </lineage>
</organism>
<dbReference type="PANTHER" id="PTHR30266">
    <property type="entry name" value="MECHANOSENSITIVE CHANNEL MSCL"/>
    <property type="match status" value="1"/>
</dbReference>
<name>A0ABP5I7A5_9MICO</name>
<dbReference type="HAMAP" id="MF_00115">
    <property type="entry name" value="MscL"/>
    <property type="match status" value="1"/>
</dbReference>
<dbReference type="Pfam" id="PF01741">
    <property type="entry name" value="MscL"/>
    <property type="match status" value="1"/>
</dbReference>
<evidence type="ECO:0000256" key="9">
    <source>
        <dbReference type="HAMAP-Rule" id="MF_00115"/>
    </source>
</evidence>
<dbReference type="Gene3D" id="1.10.1200.120">
    <property type="entry name" value="Large-conductance mechanosensitive channel, MscL, domain 1"/>
    <property type="match status" value="1"/>
</dbReference>
<keyword evidence="8 9" id="KW-0407">Ion channel</keyword>
<accession>A0ABP5I7A5</accession>
<dbReference type="PRINTS" id="PR01264">
    <property type="entry name" value="MECHCHANNEL"/>
</dbReference>
<evidence type="ECO:0000256" key="5">
    <source>
        <dbReference type="ARBA" id="ARBA00022989"/>
    </source>
</evidence>
<dbReference type="InterPro" id="IPR001185">
    <property type="entry name" value="MS_channel"/>
</dbReference>
<protein>
    <recommendedName>
        <fullName evidence="9">Large-conductance mechanosensitive channel</fullName>
    </recommendedName>
</protein>
<comment type="subunit">
    <text evidence="9">Homopentamer.</text>
</comment>
<proteinExistence type="inferred from homology"/>
<evidence type="ECO:0000256" key="8">
    <source>
        <dbReference type="ARBA" id="ARBA00023303"/>
    </source>
</evidence>
<keyword evidence="2 9" id="KW-0813">Transport</keyword>